<gene>
    <name evidence="1" type="ordered locus">CFU_0671</name>
</gene>
<protein>
    <submittedName>
        <fullName evidence="1">Uncharacterized protein</fullName>
    </submittedName>
</protein>
<reference evidence="2" key="6">
    <citation type="submission" date="2011-05" db="EMBL/GenBank/DDBJ databases">
        <title>Complete sequence of Collimonas fungivorans Ter331.</title>
        <authorList>
            <person name="Leveau J.H."/>
        </authorList>
    </citation>
    <scope>NUCLEOTIDE SEQUENCE [LARGE SCALE GENOMIC DNA]</scope>
    <source>
        <strain evidence="2">Ter331</strain>
    </source>
</reference>
<accession>G0AEX9</accession>
<dbReference type="HOGENOM" id="CLU_2521840_0_0_4"/>
<evidence type="ECO:0000313" key="1">
    <source>
        <dbReference type="EMBL" id="AEK60506.1"/>
    </source>
</evidence>
<dbReference type="KEGG" id="cfu:CFU_0671"/>
<reference evidence="1 2" key="1">
    <citation type="journal article" date="2004" name="Environ. Microbiol.">
        <title>Phylogeny-function analysis of (meta)genomic libraries: screening for expression of ribosomal RNA genes by large-insert library fluorescent in situ hybridization (LIL-FISH).</title>
        <authorList>
            <person name="Leveau J.H."/>
            <person name="Gerards S."/>
            <person name="de Boer W."/>
            <person name="van Veen J.A."/>
        </authorList>
    </citation>
    <scope>NUCLEOTIDE SEQUENCE [LARGE SCALE GENOMIC DNA]</scope>
    <source>
        <strain evidence="1 2">Ter331</strain>
    </source>
</reference>
<reference evidence="1 2" key="2">
    <citation type="journal article" date="2006" name="J. Microbiol. Methods">
        <title>Genomic flank-sequencing of plasposon insertion sites for rapid identification of functional genes.</title>
        <authorList>
            <person name="Leveau J.H."/>
            <person name="Gerards S."/>
            <person name="Fritsche K."/>
            <person name="Zondag G."/>
            <person name="van Veen J.A."/>
        </authorList>
    </citation>
    <scope>NUCLEOTIDE SEQUENCE [LARGE SCALE GENOMIC DNA]</scope>
    <source>
        <strain evidence="1 2">Ter331</strain>
    </source>
</reference>
<dbReference type="Gene3D" id="3.40.30.120">
    <property type="match status" value="1"/>
</dbReference>
<dbReference type="RefSeq" id="WP_014004661.1">
    <property type="nucleotide sequence ID" value="NC_015856.1"/>
</dbReference>
<dbReference type="EMBL" id="CP002745">
    <property type="protein sequence ID" value="AEK60506.1"/>
    <property type="molecule type" value="Genomic_DNA"/>
</dbReference>
<evidence type="ECO:0000313" key="2">
    <source>
        <dbReference type="Proteomes" id="UP000008392"/>
    </source>
</evidence>
<reference evidence="1 2" key="3">
    <citation type="journal article" date="2008" name="FEMS Microbiol. Ecol.">
        <title>Identification and characterization of genes underlying chitinolysis in Collimonas fungivorans Ter331.</title>
        <authorList>
            <person name="Fritsche K."/>
            <person name="de Boer W."/>
            <person name="Gerards S."/>
            <person name="van den Berg M."/>
            <person name="van Veen J.A."/>
            <person name="Leveau J.H."/>
        </authorList>
    </citation>
    <scope>NUCLEOTIDE SEQUENCE [LARGE SCALE GENOMIC DNA]</scope>
    <source>
        <strain evidence="1 2">Ter331</strain>
    </source>
</reference>
<proteinExistence type="predicted"/>
<reference evidence="1 2" key="4">
    <citation type="journal article" date="2010" name="Environ. Microbiol.">
        <title>The bacterial genus Collimonas: mycophagy, weathering and other adaptive solutions to life in oligotrophic soil environments.</title>
        <authorList>
            <person name="Leveau J.H."/>
            <person name="Uroz S."/>
            <person name="de Boer W."/>
        </authorList>
    </citation>
    <scope>NUCLEOTIDE SEQUENCE [LARGE SCALE GENOMIC DNA]</scope>
    <source>
        <strain evidence="1 2">Ter331</strain>
    </source>
</reference>
<sequence>MQQIDEIVRPVFGSLAFSLDAHSVQASSRPSLHPETPVVYVAGKDFEFMDAEDNWRTLISLSVDGAVTVRPDGFVLSRSDDMPD</sequence>
<reference evidence="1 2" key="5">
    <citation type="journal article" date="2011" name="ISME J.">
        <title>Dual transcriptional profiling of a bacterial/fungal confrontation: Collimonas fungivorans versus Aspergillus niger.</title>
        <authorList>
            <person name="Mela F."/>
            <person name="Fritsche K."/>
            <person name="de Boer W."/>
            <person name="van Veen J.A."/>
            <person name="de Graaff L.H."/>
            <person name="van den Berg M."/>
            <person name="Leveau J.H."/>
        </authorList>
    </citation>
    <scope>NUCLEOTIDE SEQUENCE [LARGE SCALE GENOMIC DNA]</scope>
    <source>
        <strain evidence="1 2">Ter331</strain>
    </source>
</reference>
<organism evidence="1 2">
    <name type="scientific">Collimonas fungivorans (strain Ter331)</name>
    <dbReference type="NCBI Taxonomy" id="1005048"/>
    <lineage>
        <taxon>Bacteria</taxon>
        <taxon>Pseudomonadati</taxon>
        <taxon>Pseudomonadota</taxon>
        <taxon>Betaproteobacteria</taxon>
        <taxon>Burkholderiales</taxon>
        <taxon>Oxalobacteraceae</taxon>
        <taxon>Collimonas</taxon>
    </lineage>
</organism>
<keyword evidence="2" id="KW-1185">Reference proteome</keyword>
<name>G0AEX9_COLFT</name>
<dbReference type="AlphaFoldDB" id="G0AEX9"/>
<dbReference type="Proteomes" id="UP000008392">
    <property type="component" value="Chromosome"/>
</dbReference>